<dbReference type="Proteomes" id="UP000239197">
    <property type="component" value="Chromosome"/>
</dbReference>
<keyword evidence="2" id="KW-1185">Reference proteome</keyword>
<reference evidence="2" key="1">
    <citation type="submission" date="2017-01" db="EMBL/GenBank/DDBJ databases">
        <title>Genome sequence of Rouxiella sp. ERMR1:05.</title>
        <authorList>
            <person name="Kumar R."/>
            <person name="Singh D."/>
            <person name="Kumar S."/>
        </authorList>
    </citation>
    <scope>NUCLEOTIDE SEQUENCE [LARGE SCALE GENOMIC DNA]</scope>
    <source>
        <strain evidence="2">ERMR1:05</strain>
    </source>
</reference>
<dbReference type="EMBL" id="CP019062">
    <property type="protein sequence ID" value="AVF34242.1"/>
    <property type="molecule type" value="Genomic_DNA"/>
</dbReference>
<organism evidence="1 2">
    <name type="scientific">Rahnella sikkimica</name>
    <dbReference type="NCBI Taxonomy" id="1805933"/>
    <lineage>
        <taxon>Bacteria</taxon>
        <taxon>Pseudomonadati</taxon>
        <taxon>Pseudomonadota</taxon>
        <taxon>Gammaproteobacteria</taxon>
        <taxon>Enterobacterales</taxon>
        <taxon>Yersiniaceae</taxon>
        <taxon>Rahnella</taxon>
    </lineage>
</organism>
<sequence>MADLEKGWGFPYLAKKAHYFDSESMTSLCGKWMFTGARVDEFHQHDENCVACMRRREKLEATPKTIAA</sequence>
<dbReference type="KEGG" id="rox:BV494_04520"/>
<evidence type="ECO:0000313" key="1">
    <source>
        <dbReference type="EMBL" id="AVF34242.1"/>
    </source>
</evidence>
<accession>A0A2L1UMU9</accession>
<dbReference type="OrthoDB" id="7068809at2"/>
<protein>
    <submittedName>
        <fullName evidence="1">Uncharacterized protein</fullName>
    </submittedName>
</protein>
<evidence type="ECO:0000313" key="2">
    <source>
        <dbReference type="Proteomes" id="UP000239197"/>
    </source>
</evidence>
<proteinExistence type="predicted"/>
<gene>
    <name evidence="1" type="ORF">BV494_04520</name>
</gene>
<dbReference type="AlphaFoldDB" id="A0A2L1UMU9"/>
<dbReference type="RefSeq" id="WP_104921776.1">
    <property type="nucleotide sequence ID" value="NZ_CP019062.1"/>
</dbReference>
<name>A0A2L1UMU9_9GAMM</name>